<sequence length="268" mass="29242">MIGDEVFHVAAMPPAELSSELITRIANAVAQPDYQIRFQFAGRLPRMIGHFRNEDAAIAATRSLSALGLTAFVVSESELRQPVSPKLVAHSASSENDRTSFSSRNGNTESLTGSDVFMILAARRTSVVEEGTSEKTMMKVNVPATLLSGGIPLMKRIVSKGREAQTITEQFIRLYGEKSIAPAIEICQFDFDYSFLGGRMGPTAAGNFSTLVDVLRKSFPKAYFNDSMLTGFAAGSDGDSRIDIVEQNCLLLVRYYQAMAKNHVREAA</sequence>
<reference evidence="2 3" key="1">
    <citation type="journal article" date="2017" name="ISME J.">
        <title>Grape pomace compost harbors organohalide-respiring Dehalogenimonas species with novel reductive dehalogenase genes.</title>
        <authorList>
            <person name="Yang Y."/>
            <person name="Higgins S.A."/>
            <person name="Yan J."/>
            <person name="Simsir B."/>
            <person name="Chourey K."/>
            <person name="Iyer R."/>
            <person name="Hettich R.L."/>
            <person name="Baldwin B."/>
            <person name="Ogles D.M."/>
            <person name="Loffler F.E."/>
        </authorList>
    </citation>
    <scope>NUCLEOTIDE SEQUENCE [LARGE SCALE GENOMIC DNA]</scope>
    <source>
        <strain evidence="2 3">GP</strain>
    </source>
</reference>
<dbReference type="RefSeq" id="WP_102331676.1">
    <property type="nucleotide sequence ID" value="NZ_CP058566.2"/>
</dbReference>
<evidence type="ECO:0000313" key="3">
    <source>
        <dbReference type="Proteomes" id="UP000235653"/>
    </source>
</evidence>
<gene>
    <name evidence="2" type="ORF">JP09_009145</name>
</gene>
<name>A0A2P5P5B5_9CHLR</name>
<feature type="region of interest" description="Disordered" evidence="1">
    <location>
        <begin position="84"/>
        <end position="107"/>
    </location>
</feature>
<feature type="compositionally biased region" description="Polar residues" evidence="1">
    <location>
        <begin position="91"/>
        <end position="107"/>
    </location>
</feature>
<protein>
    <submittedName>
        <fullName evidence="2">Uncharacterized protein</fullName>
    </submittedName>
</protein>
<evidence type="ECO:0000313" key="2">
    <source>
        <dbReference type="EMBL" id="PPD57484.1"/>
    </source>
</evidence>
<evidence type="ECO:0000256" key="1">
    <source>
        <dbReference type="SAM" id="MobiDB-lite"/>
    </source>
</evidence>
<organism evidence="2 3">
    <name type="scientific">Dehalogenimonas etheniformans</name>
    <dbReference type="NCBI Taxonomy" id="1536648"/>
    <lineage>
        <taxon>Bacteria</taxon>
        <taxon>Bacillati</taxon>
        <taxon>Chloroflexota</taxon>
        <taxon>Dehalococcoidia</taxon>
        <taxon>Dehalococcoidales</taxon>
        <taxon>Dehalococcoidaceae</taxon>
        <taxon>Dehalogenimonas</taxon>
    </lineage>
</organism>
<dbReference type="Proteomes" id="UP000235653">
    <property type="component" value="Unassembled WGS sequence"/>
</dbReference>
<keyword evidence="3" id="KW-1185">Reference proteome</keyword>
<dbReference type="AlphaFoldDB" id="A0A2P5P5B5"/>
<dbReference type="EMBL" id="JQAN02000012">
    <property type="protein sequence ID" value="PPD57484.1"/>
    <property type="molecule type" value="Genomic_DNA"/>
</dbReference>
<proteinExistence type="predicted"/>
<comment type="caution">
    <text evidence="2">The sequence shown here is derived from an EMBL/GenBank/DDBJ whole genome shotgun (WGS) entry which is preliminary data.</text>
</comment>
<accession>A0A2P5P5B5</accession>
<dbReference type="OrthoDB" id="5506943at2"/>